<evidence type="ECO:0000313" key="2">
    <source>
        <dbReference type="EMBL" id="SEC78012.1"/>
    </source>
</evidence>
<protein>
    <submittedName>
        <fullName evidence="2">Uncharacterized protein</fullName>
    </submittedName>
</protein>
<feature type="transmembrane region" description="Helical" evidence="1">
    <location>
        <begin position="64"/>
        <end position="82"/>
    </location>
</feature>
<dbReference type="STRING" id="57704.SAMN04489793_3184"/>
<feature type="transmembrane region" description="Helical" evidence="1">
    <location>
        <begin position="34"/>
        <end position="52"/>
    </location>
</feature>
<name>A0A1H4VA70_TSUTY</name>
<keyword evidence="1" id="KW-0472">Membrane</keyword>
<organism evidence="2 3">
    <name type="scientific">Tsukamurella tyrosinosolvens</name>
    <dbReference type="NCBI Taxonomy" id="57704"/>
    <lineage>
        <taxon>Bacteria</taxon>
        <taxon>Bacillati</taxon>
        <taxon>Actinomycetota</taxon>
        <taxon>Actinomycetes</taxon>
        <taxon>Mycobacteriales</taxon>
        <taxon>Tsukamurellaceae</taxon>
        <taxon>Tsukamurella</taxon>
    </lineage>
</organism>
<dbReference type="RefSeq" id="WP_139286201.1">
    <property type="nucleotide sequence ID" value="NZ_FNSA01000003.1"/>
</dbReference>
<proteinExistence type="predicted"/>
<dbReference type="AlphaFoldDB" id="A0A1H4VA70"/>
<reference evidence="3" key="1">
    <citation type="submission" date="2016-10" db="EMBL/GenBank/DDBJ databases">
        <authorList>
            <person name="Varghese N."/>
            <person name="Submissions S."/>
        </authorList>
    </citation>
    <scope>NUCLEOTIDE SEQUENCE [LARGE SCALE GENOMIC DNA]</scope>
    <source>
        <strain evidence="3">DSM 44234</strain>
    </source>
</reference>
<dbReference type="Proteomes" id="UP000182241">
    <property type="component" value="Unassembled WGS sequence"/>
</dbReference>
<sequence>MNQYPERRPRSSRGQGLVQGTGPLAPILRISLQVFALALTSLLVMLVLGHLTPFHPGYVETAGYVGAAQLVYVMLLFTRALFFSEVT</sequence>
<dbReference type="OrthoDB" id="9996524at2"/>
<evidence type="ECO:0000256" key="1">
    <source>
        <dbReference type="SAM" id="Phobius"/>
    </source>
</evidence>
<keyword evidence="3" id="KW-1185">Reference proteome</keyword>
<keyword evidence="1" id="KW-1133">Transmembrane helix</keyword>
<evidence type="ECO:0000313" key="3">
    <source>
        <dbReference type="Proteomes" id="UP000182241"/>
    </source>
</evidence>
<accession>A0A1H4VA70</accession>
<keyword evidence="1" id="KW-0812">Transmembrane</keyword>
<dbReference type="EMBL" id="FNSA01000003">
    <property type="protein sequence ID" value="SEC78012.1"/>
    <property type="molecule type" value="Genomic_DNA"/>
</dbReference>
<gene>
    <name evidence="2" type="ORF">SAMN04489793_3184</name>
</gene>